<dbReference type="EMBL" id="SSMQ01000033">
    <property type="protein sequence ID" value="TKD02731.1"/>
    <property type="molecule type" value="Genomic_DNA"/>
</dbReference>
<gene>
    <name evidence="3" type="ORF">E8A74_27920</name>
</gene>
<proteinExistence type="predicted"/>
<dbReference type="Pfam" id="PF13699">
    <property type="entry name" value="eCIS_core"/>
    <property type="match status" value="1"/>
</dbReference>
<keyword evidence="4" id="KW-1185">Reference proteome</keyword>
<accession>A0A4U1J649</accession>
<organism evidence="3 4">
    <name type="scientific">Polyangium fumosum</name>
    <dbReference type="NCBI Taxonomy" id="889272"/>
    <lineage>
        <taxon>Bacteria</taxon>
        <taxon>Pseudomonadati</taxon>
        <taxon>Myxococcota</taxon>
        <taxon>Polyangia</taxon>
        <taxon>Polyangiales</taxon>
        <taxon>Polyangiaceae</taxon>
        <taxon>Polyangium</taxon>
    </lineage>
</organism>
<feature type="compositionally biased region" description="Polar residues" evidence="1">
    <location>
        <begin position="242"/>
        <end position="251"/>
    </location>
</feature>
<feature type="region of interest" description="Disordered" evidence="1">
    <location>
        <begin position="221"/>
        <end position="255"/>
    </location>
</feature>
<reference evidence="3 4" key="1">
    <citation type="submission" date="2019-04" db="EMBL/GenBank/DDBJ databases">
        <authorList>
            <person name="Li Y."/>
            <person name="Wang J."/>
        </authorList>
    </citation>
    <scope>NUCLEOTIDE SEQUENCE [LARGE SCALE GENOMIC DNA]</scope>
    <source>
        <strain evidence="3 4">DSM 14668</strain>
    </source>
</reference>
<name>A0A4U1J649_9BACT</name>
<evidence type="ECO:0000256" key="1">
    <source>
        <dbReference type="SAM" id="MobiDB-lite"/>
    </source>
</evidence>
<feature type="compositionally biased region" description="Basic and acidic residues" evidence="1">
    <location>
        <begin position="1"/>
        <end position="12"/>
    </location>
</feature>
<dbReference type="InterPro" id="IPR025295">
    <property type="entry name" value="eCIS_core_dom"/>
</dbReference>
<evidence type="ECO:0000259" key="2">
    <source>
        <dbReference type="Pfam" id="PF13699"/>
    </source>
</evidence>
<dbReference type="AlphaFoldDB" id="A0A4U1J649"/>
<protein>
    <submittedName>
        <fullName evidence="3">DUF4157 domain-containing protein</fullName>
    </submittedName>
</protein>
<feature type="domain" description="eCIS core" evidence="2">
    <location>
        <begin position="147"/>
        <end position="224"/>
    </location>
</feature>
<feature type="region of interest" description="Disordered" evidence="1">
    <location>
        <begin position="1"/>
        <end position="58"/>
    </location>
</feature>
<evidence type="ECO:0000313" key="3">
    <source>
        <dbReference type="EMBL" id="TKD02731.1"/>
    </source>
</evidence>
<feature type="compositionally biased region" description="Low complexity" evidence="1">
    <location>
        <begin position="13"/>
        <end position="29"/>
    </location>
</feature>
<sequence>MVMFERARRPSDPRLAAPKPARRPPLVAPNVNARIPDGLSGARRGSEESAHAAPGDTLPAATWRRSLLEVPLYPRHAVPLQRKSTIDSPGDAHEREADAAADAVLRMAESTPSGAALALSPRASERDAGGALDVGAALRGAERGGEPLPRELRSYFEPRFGFDFGRVRVHADREAAHAARAVQARAYTLGHDIVFGAGAYAPAQVEGRRLVAHELAHVVQQSRGTGRAQRAVVQRKPDPAAETSSGPTPSSLWEVKTPERGNLLLRLVADEPTKLSGGRPNTVGNLASGTVVEVVAKKNDLGWYQVTGEVDIGDGIRQRRTGFVHRRYLFPVSSRGGPVAEAVPTHSTAEGPKAAQATPEDNAAALAEIQALLAHSNQTFQGTEMSVGEAERLVTAITKTQATLSAYGPRLLALRLLGQIVSGGGSVSVTTLAAWIRDYKSITVMRPDGYLARVIDGAALQRFGDVEFNDGRLTAGYLDVGAFYYSDQGVLYQMDEMLQRTGSPVGELGLDHDLPNKVLDGVADAGVAMASGLYKLLRHPIQSIEDLKHLPSAVVFLIMSAPIYWDRFKAMPLGDQVREVSRIVTTLVTLYGSAAGTTTRLSAATADIGSISIKALTLGENGTLAVSTVSVPVGAMATAMSGGPGGVFILHMANQSGSGGGSKPLSPEAAKEPPGKQPAPRPSAGPLKPSRISVDQAIRAGNVKPGGLLERILRGIEAEFAKAAPKTADGAADLATRVTDRLSTREKPVRLGNLVKWVPEEGGYQLWRNNGGVTTRYYSSGMIMVLKDEIPIFCLIP</sequence>
<comment type="caution">
    <text evidence="3">The sequence shown here is derived from an EMBL/GenBank/DDBJ whole genome shotgun (WGS) entry which is preliminary data.</text>
</comment>
<dbReference type="OrthoDB" id="4235956at2"/>
<dbReference type="RefSeq" id="WP_136932137.1">
    <property type="nucleotide sequence ID" value="NZ_SSMQ01000033.1"/>
</dbReference>
<dbReference type="Proteomes" id="UP000309215">
    <property type="component" value="Unassembled WGS sequence"/>
</dbReference>
<evidence type="ECO:0000313" key="4">
    <source>
        <dbReference type="Proteomes" id="UP000309215"/>
    </source>
</evidence>
<feature type="region of interest" description="Disordered" evidence="1">
    <location>
        <begin position="651"/>
        <end position="689"/>
    </location>
</feature>